<dbReference type="Proteomes" id="UP000633509">
    <property type="component" value="Unassembled WGS sequence"/>
</dbReference>
<dbReference type="PANTHER" id="PTHR42847:SF8">
    <property type="entry name" value="CONSERVED PROTEIN"/>
    <property type="match status" value="1"/>
</dbReference>
<protein>
    <submittedName>
        <fullName evidence="6">F420-dependent oxidoreductase</fullName>
    </submittedName>
</protein>
<evidence type="ECO:0000256" key="2">
    <source>
        <dbReference type="ARBA" id="ARBA00022643"/>
    </source>
</evidence>
<evidence type="ECO:0000256" key="4">
    <source>
        <dbReference type="ARBA" id="ARBA00023033"/>
    </source>
</evidence>
<keyword evidence="2" id="KW-0288">FMN</keyword>
<dbReference type="InterPro" id="IPR050172">
    <property type="entry name" value="SsuD_RutA_monooxygenase"/>
</dbReference>
<accession>A0ABR9LQY6</accession>
<keyword evidence="1" id="KW-0285">Flavoprotein</keyword>
<gene>
    <name evidence="6" type="ORF">H4W80_001331</name>
</gene>
<sequence>MRDFRFGCNVFSVGTRTEFVATCREADAYGFDVVLVPDHLGSGAGKPSATAPFPALALAAETSGRMRVGTFVLNIAYWNPYLLAREAATTDRLVGGRLEIGLGAGHLPAEAAEAGIAWARFADRLARLESSVERLRLLLEQDDRYAGAQRPRPPLLIAGTGDRILRLAARRADIVAVAGAYPCPGGRPRLGTAREIDERVRFVTGQAGERAGELELNLLVHEVIITRNRRSAAADLVAAHYPHYSVADALDSPFLLIGTRKQIAEQILQCRERYGFSYIAVHDCEMRSLGPVIGELGRAG</sequence>
<evidence type="ECO:0000259" key="5">
    <source>
        <dbReference type="Pfam" id="PF00296"/>
    </source>
</evidence>
<dbReference type="SUPFAM" id="SSF51679">
    <property type="entry name" value="Bacterial luciferase-like"/>
    <property type="match status" value="1"/>
</dbReference>
<dbReference type="InterPro" id="IPR036661">
    <property type="entry name" value="Luciferase-like_sf"/>
</dbReference>
<dbReference type="RefSeq" id="WP_192784235.1">
    <property type="nucleotide sequence ID" value="NZ_JADBEK010000001.1"/>
</dbReference>
<reference evidence="6 7" key="1">
    <citation type="submission" date="2020-10" db="EMBL/GenBank/DDBJ databases">
        <title>Sequencing the genomes of 1000 actinobacteria strains.</title>
        <authorList>
            <person name="Klenk H.-P."/>
        </authorList>
    </citation>
    <scope>NUCLEOTIDE SEQUENCE [LARGE SCALE GENOMIC DNA]</scope>
    <source>
        <strain evidence="6 7">DSM 43173</strain>
    </source>
</reference>
<dbReference type="EMBL" id="JADBEK010000001">
    <property type="protein sequence ID" value="MBE1583073.1"/>
    <property type="molecule type" value="Genomic_DNA"/>
</dbReference>
<name>A0ABR9LQY6_9ACTN</name>
<keyword evidence="7" id="KW-1185">Reference proteome</keyword>
<organism evidence="6 7">
    <name type="scientific">Nonomuraea angiospora</name>
    <dbReference type="NCBI Taxonomy" id="46172"/>
    <lineage>
        <taxon>Bacteria</taxon>
        <taxon>Bacillati</taxon>
        <taxon>Actinomycetota</taxon>
        <taxon>Actinomycetes</taxon>
        <taxon>Streptosporangiales</taxon>
        <taxon>Streptosporangiaceae</taxon>
        <taxon>Nonomuraea</taxon>
    </lineage>
</organism>
<evidence type="ECO:0000313" key="7">
    <source>
        <dbReference type="Proteomes" id="UP000633509"/>
    </source>
</evidence>
<feature type="domain" description="Luciferase-like" evidence="5">
    <location>
        <begin position="17"/>
        <end position="244"/>
    </location>
</feature>
<dbReference type="Gene3D" id="3.20.20.30">
    <property type="entry name" value="Luciferase-like domain"/>
    <property type="match status" value="1"/>
</dbReference>
<dbReference type="InterPro" id="IPR011251">
    <property type="entry name" value="Luciferase-like_dom"/>
</dbReference>
<dbReference type="NCBIfam" id="TIGR03621">
    <property type="entry name" value="F420_MSMEG_2516"/>
    <property type="match status" value="1"/>
</dbReference>
<evidence type="ECO:0000313" key="6">
    <source>
        <dbReference type="EMBL" id="MBE1583073.1"/>
    </source>
</evidence>
<dbReference type="InterPro" id="IPR019923">
    <property type="entry name" value="Lucif-like_OxRdtase_MSMEG_2516"/>
</dbReference>
<comment type="caution">
    <text evidence="6">The sequence shown here is derived from an EMBL/GenBank/DDBJ whole genome shotgun (WGS) entry which is preliminary data.</text>
</comment>
<proteinExistence type="predicted"/>
<keyword evidence="4" id="KW-0503">Monooxygenase</keyword>
<evidence type="ECO:0000256" key="1">
    <source>
        <dbReference type="ARBA" id="ARBA00022630"/>
    </source>
</evidence>
<keyword evidence="3" id="KW-0560">Oxidoreductase</keyword>
<dbReference type="Pfam" id="PF00296">
    <property type="entry name" value="Bac_luciferase"/>
    <property type="match status" value="1"/>
</dbReference>
<dbReference type="PANTHER" id="PTHR42847">
    <property type="entry name" value="ALKANESULFONATE MONOOXYGENASE"/>
    <property type="match status" value="1"/>
</dbReference>
<evidence type="ECO:0000256" key="3">
    <source>
        <dbReference type="ARBA" id="ARBA00023002"/>
    </source>
</evidence>